<keyword evidence="9" id="KW-0627">Porphyrin biosynthesis</keyword>
<evidence type="ECO:0000256" key="6">
    <source>
        <dbReference type="ARBA" id="ARBA00022692"/>
    </source>
</evidence>
<keyword evidence="7 10" id="KW-1133">Transmembrane helix</keyword>
<keyword evidence="6 10" id="KW-0812">Transmembrane</keyword>
<accession>A0A7X0BRH8</accession>
<dbReference type="InterPro" id="IPR011990">
    <property type="entry name" value="TPR-like_helical_dom_sf"/>
</dbReference>
<sequence length="412" mass="46589">MILRVVLLLVLLGAAGSWLYFFVEAPEPGYVLIAFEGFRFESSLWFTLVLLVSLWLLWRLSWWLVSLLGASGRVINPWSRRNNQRRVQLAAEQGMLDLAEGRWARALRHLQRAAEGEARPLMHYLGAARAAHKLGQVEESERLLERALDRQPKAELAIALAHAEMQQSRGELQGALETLEVMAKRHPLHRQVLRHLLRVQQQRGDWSALLGLLPELRKAKVLAAEELDRLELQVWQGRLRAAGSEGLASRDSQALQRTWQQLSKVQREQAELVVVYAEQLQQLGAEAEAEEALRAVLKRGFRRDLLGLFGSLRGRDPARQLQLAEGWLKDNPGDAALLLCLGRLCLQCQLWGKAREYFESSLSFARTAETCAELGRLLAHLGDPERSNQLLQESVQLLEQRLPALPMPGQHG</sequence>
<dbReference type="EMBL" id="JACHLL010000001">
    <property type="protein sequence ID" value="MBB6340470.1"/>
    <property type="molecule type" value="Genomic_DNA"/>
</dbReference>
<dbReference type="UniPathway" id="UPA00252"/>
<evidence type="ECO:0000256" key="9">
    <source>
        <dbReference type="ARBA" id="ARBA00023244"/>
    </source>
</evidence>
<dbReference type="SUPFAM" id="SSF48452">
    <property type="entry name" value="TPR-like"/>
    <property type="match status" value="2"/>
</dbReference>
<evidence type="ECO:0000256" key="7">
    <source>
        <dbReference type="ARBA" id="ARBA00022989"/>
    </source>
</evidence>
<dbReference type="InterPro" id="IPR010817">
    <property type="entry name" value="HemY_N"/>
</dbReference>
<evidence type="ECO:0000256" key="10">
    <source>
        <dbReference type="SAM" id="Phobius"/>
    </source>
</evidence>
<evidence type="ECO:0000313" key="13">
    <source>
        <dbReference type="Proteomes" id="UP000557193"/>
    </source>
</evidence>
<dbReference type="GO" id="GO:0005886">
    <property type="term" value="C:plasma membrane"/>
    <property type="evidence" value="ECO:0007669"/>
    <property type="project" value="UniProtKB-SubCell"/>
</dbReference>
<dbReference type="GO" id="GO:0042168">
    <property type="term" value="P:heme metabolic process"/>
    <property type="evidence" value="ECO:0007669"/>
    <property type="project" value="InterPro"/>
</dbReference>
<evidence type="ECO:0000256" key="1">
    <source>
        <dbReference type="ARBA" id="ARBA00002962"/>
    </source>
</evidence>
<keyword evidence="4" id="KW-1003">Cell membrane</keyword>
<comment type="caution">
    <text evidence="12">The sequence shown here is derived from an EMBL/GenBank/DDBJ whole genome shotgun (WGS) entry which is preliminary data.</text>
</comment>
<keyword evidence="8 10" id="KW-0472">Membrane</keyword>
<feature type="domain" description="HemY N-terminal" evidence="11">
    <location>
        <begin position="29"/>
        <end position="135"/>
    </location>
</feature>
<feature type="transmembrane region" description="Helical" evidence="10">
    <location>
        <begin position="5"/>
        <end position="23"/>
    </location>
</feature>
<evidence type="ECO:0000256" key="3">
    <source>
        <dbReference type="ARBA" id="ARBA00004744"/>
    </source>
</evidence>
<comment type="function">
    <text evidence="1">Involved in a late step of protoheme IX synthesis.</text>
</comment>
<dbReference type="Gene3D" id="1.25.40.10">
    <property type="entry name" value="Tetratricopeptide repeat domain"/>
    <property type="match status" value="2"/>
</dbReference>
<evidence type="ECO:0000256" key="4">
    <source>
        <dbReference type="ARBA" id="ARBA00022475"/>
    </source>
</evidence>
<comment type="pathway">
    <text evidence="3">Porphyrin-containing compound metabolism; protoheme biosynthesis.</text>
</comment>
<dbReference type="RefSeq" id="WP_184680524.1">
    <property type="nucleotide sequence ID" value="NZ_JACHLL010000001.1"/>
</dbReference>
<evidence type="ECO:0000256" key="5">
    <source>
        <dbReference type="ARBA" id="ARBA00022519"/>
    </source>
</evidence>
<evidence type="ECO:0000256" key="2">
    <source>
        <dbReference type="ARBA" id="ARBA00004429"/>
    </source>
</evidence>
<dbReference type="PANTHER" id="PTHR12558">
    <property type="entry name" value="CELL DIVISION CYCLE 16,23,27"/>
    <property type="match status" value="1"/>
</dbReference>
<dbReference type="InterPro" id="IPR005254">
    <property type="entry name" value="Heme_biosyn_assoc_TPR_pro"/>
</dbReference>
<reference evidence="12 13" key="1">
    <citation type="submission" date="2020-08" db="EMBL/GenBank/DDBJ databases">
        <title>Functional genomics of gut bacteria from endangered species of beetles.</title>
        <authorList>
            <person name="Carlos-Shanley C."/>
        </authorList>
    </citation>
    <scope>NUCLEOTIDE SEQUENCE [LARGE SCALE GENOMIC DNA]</scope>
    <source>
        <strain evidence="12 13">S00202</strain>
    </source>
</reference>
<keyword evidence="5" id="KW-0997">Cell inner membrane</keyword>
<organism evidence="12 13">
    <name type="scientific">Pseudomonas fluvialis</name>
    <dbReference type="NCBI Taxonomy" id="1793966"/>
    <lineage>
        <taxon>Bacteria</taxon>
        <taxon>Pseudomonadati</taxon>
        <taxon>Pseudomonadota</taxon>
        <taxon>Gammaproteobacteria</taxon>
        <taxon>Pseudomonadales</taxon>
        <taxon>Pseudomonadaceae</taxon>
        <taxon>Pseudomonas</taxon>
    </lineage>
</organism>
<dbReference type="Pfam" id="PF07219">
    <property type="entry name" value="HemY_N"/>
    <property type="match status" value="1"/>
</dbReference>
<comment type="subcellular location">
    <subcellularLocation>
        <location evidence="2">Cell inner membrane</location>
        <topology evidence="2">Multi-pass membrane protein</topology>
    </subcellularLocation>
</comment>
<dbReference type="AlphaFoldDB" id="A0A7X0BRH8"/>
<evidence type="ECO:0000256" key="8">
    <source>
        <dbReference type="ARBA" id="ARBA00023136"/>
    </source>
</evidence>
<evidence type="ECO:0000259" key="11">
    <source>
        <dbReference type="Pfam" id="PF07219"/>
    </source>
</evidence>
<keyword evidence="13" id="KW-1185">Reference proteome</keyword>
<protein>
    <submittedName>
        <fullName evidence="12">HemY protein</fullName>
    </submittedName>
</protein>
<gene>
    <name evidence="12" type="ORF">HNP49_000620</name>
</gene>
<feature type="transmembrane region" description="Helical" evidence="10">
    <location>
        <begin position="43"/>
        <end position="65"/>
    </location>
</feature>
<evidence type="ECO:0000313" key="12">
    <source>
        <dbReference type="EMBL" id="MBB6340470.1"/>
    </source>
</evidence>
<dbReference type="Proteomes" id="UP000557193">
    <property type="component" value="Unassembled WGS sequence"/>
</dbReference>
<name>A0A7X0BRH8_9PSED</name>
<dbReference type="GO" id="GO:0006779">
    <property type="term" value="P:porphyrin-containing compound biosynthetic process"/>
    <property type="evidence" value="ECO:0007669"/>
    <property type="project" value="UniProtKB-KW"/>
</dbReference>
<dbReference type="NCBIfam" id="TIGR00540">
    <property type="entry name" value="TPR_hemY_coli"/>
    <property type="match status" value="1"/>
</dbReference>
<dbReference type="PANTHER" id="PTHR12558:SF13">
    <property type="entry name" value="CELL DIVISION CYCLE PROTEIN 27 HOMOLOG"/>
    <property type="match status" value="1"/>
</dbReference>
<proteinExistence type="predicted"/>